<proteinExistence type="predicted"/>
<dbReference type="RefSeq" id="WP_057329363.1">
    <property type="nucleotide sequence ID" value="NZ_CP051672.1"/>
</dbReference>
<evidence type="ECO:0000313" key="6">
    <source>
        <dbReference type="Proteomes" id="UP000501982"/>
    </source>
</evidence>
<reference evidence="4 5" key="1">
    <citation type="journal article" date="2019" name="Nat. Med.">
        <title>A library of human gut bacterial isolates paired with longitudinal multiomics data enables mechanistic microbiome research.</title>
        <authorList>
            <person name="Poyet M."/>
            <person name="Groussin M."/>
            <person name="Gibbons S.M."/>
            <person name="Avila-Pacheco J."/>
            <person name="Jiang X."/>
            <person name="Kearney S.M."/>
            <person name="Perrotta A.R."/>
            <person name="Berdy B."/>
            <person name="Zhao S."/>
            <person name="Lieberman T.D."/>
            <person name="Swanson P.K."/>
            <person name="Smith M."/>
            <person name="Roesemann S."/>
            <person name="Alexander J.E."/>
            <person name="Rich S.A."/>
            <person name="Livny J."/>
            <person name="Vlamakis H."/>
            <person name="Clish C."/>
            <person name="Bullock K."/>
            <person name="Deik A."/>
            <person name="Scott J."/>
            <person name="Pierce K.A."/>
            <person name="Xavier R.J."/>
            <person name="Alm E.J."/>
        </authorList>
    </citation>
    <scope>NUCLEOTIDE SEQUENCE [LARGE SCALE GENOMIC DNA]</scope>
    <source>
        <strain evidence="2 5">BIOML-A10</strain>
        <strain evidence="1 4">BIOML-A11</strain>
    </source>
</reference>
<dbReference type="Proteomes" id="UP000471216">
    <property type="component" value="Unassembled WGS sequence"/>
</dbReference>
<reference evidence="3 6" key="2">
    <citation type="submission" date="2020-04" db="EMBL/GenBank/DDBJ databases">
        <title>Complete Genomes and Methylome analysis of CBBP consortium that reverse antibiotic-induced susceptibility to vancomycin-resistant Enterococcus faecium infection.</title>
        <authorList>
            <person name="Fomenkov A."/>
            <person name="Zhang Z."/>
            <person name="Pamer E."/>
            <person name="Roberts R.J."/>
        </authorList>
    </citation>
    <scope>NUCLEOTIDE SEQUENCE [LARGE SCALE GENOMIC DNA]</scope>
    <source>
        <strain evidence="6">CBBP</strain>
        <strain evidence="3">CBBP-1</strain>
    </source>
</reference>
<dbReference type="EMBL" id="CP051672">
    <property type="protein sequence ID" value="QJE27149.1"/>
    <property type="molecule type" value="Genomic_DNA"/>
</dbReference>
<sequence>MFATFQLSQASLQLIENIYHNLKAHPMYSQYSIEKSDYDHTSGSIYILIHLYGNPITRFSFYGGKRGKIGSIAIYGANLEGHLRSIRSSMKIFGLDVEDVEYDNQGLSPYVDVTLLNQV</sequence>
<evidence type="ECO:0000313" key="3">
    <source>
        <dbReference type="EMBL" id="QJE27149.1"/>
    </source>
</evidence>
<evidence type="ECO:0000313" key="5">
    <source>
        <dbReference type="Proteomes" id="UP000471216"/>
    </source>
</evidence>
<dbReference type="Proteomes" id="UP000501982">
    <property type="component" value="Chromosome"/>
</dbReference>
<organism evidence="2 5">
    <name type="scientific">Parabacteroides distasonis</name>
    <dbReference type="NCBI Taxonomy" id="823"/>
    <lineage>
        <taxon>Bacteria</taxon>
        <taxon>Pseudomonadati</taxon>
        <taxon>Bacteroidota</taxon>
        <taxon>Bacteroidia</taxon>
        <taxon>Bacteroidales</taxon>
        <taxon>Tannerellaceae</taxon>
        <taxon>Parabacteroides</taxon>
    </lineage>
</organism>
<evidence type="ECO:0000313" key="4">
    <source>
        <dbReference type="Proteomes" id="UP000450599"/>
    </source>
</evidence>
<dbReference type="EMBL" id="WKMW01000025">
    <property type="protein sequence ID" value="MRY86495.1"/>
    <property type="molecule type" value="Genomic_DNA"/>
</dbReference>
<dbReference type="AlphaFoldDB" id="A0A6I2P7J9"/>
<dbReference type="Proteomes" id="UP000450599">
    <property type="component" value="Unassembled WGS sequence"/>
</dbReference>
<name>A0A6I2P7J9_PARDI</name>
<dbReference type="EMBL" id="WKMX01000023">
    <property type="protein sequence ID" value="MRZ08392.1"/>
    <property type="molecule type" value="Genomic_DNA"/>
</dbReference>
<evidence type="ECO:0000313" key="2">
    <source>
        <dbReference type="EMBL" id="MRZ08392.1"/>
    </source>
</evidence>
<gene>
    <name evidence="2" type="ORF">GKD54_19730</name>
    <name evidence="1" type="ORF">GKD58_19975</name>
    <name evidence="3" type="ORF">HHO38_01865</name>
</gene>
<accession>A0A6I2P7J9</accession>
<protein>
    <submittedName>
        <fullName evidence="2">Uncharacterized protein</fullName>
    </submittedName>
</protein>
<evidence type="ECO:0000313" key="1">
    <source>
        <dbReference type="EMBL" id="MRY86495.1"/>
    </source>
</evidence>